<feature type="compositionally biased region" description="Polar residues" evidence="1">
    <location>
        <begin position="214"/>
        <end position="229"/>
    </location>
</feature>
<dbReference type="Proteomes" id="UP000256661">
    <property type="component" value="Unassembled WGS sequence"/>
</dbReference>
<feature type="region of interest" description="Disordered" evidence="1">
    <location>
        <begin position="202"/>
        <end position="252"/>
    </location>
</feature>
<evidence type="ECO:0000256" key="1">
    <source>
        <dbReference type="SAM" id="MobiDB-lite"/>
    </source>
</evidence>
<accession>A0A3D9SLE8</accession>
<proteinExistence type="predicted"/>
<dbReference type="OrthoDB" id="3482507at2"/>
<name>A0A3D9SLE8_9ACTN</name>
<dbReference type="RefSeq" id="WP_116022354.1">
    <property type="nucleotide sequence ID" value="NZ_QTTT01000001.1"/>
</dbReference>
<dbReference type="EMBL" id="QTTT01000001">
    <property type="protein sequence ID" value="REE96756.1"/>
    <property type="molecule type" value="Genomic_DNA"/>
</dbReference>
<gene>
    <name evidence="3" type="ORF">DFJ69_2203</name>
</gene>
<comment type="caution">
    <text evidence="3">The sequence shown here is derived from an EMBL/GenBank/DDBJ whole genome shotgun (WGS) entry which is preliminary data.</text>
</comment>
<feature type="domain" description="Effector-associated" evidence="2">
    <location>
        <begin position="277"/>
        <end position="356"/>
    </location>
</feature>
<protein>
    <recommendedName>
        <fullName evidence="2">Effector-associated domain-containing protein</fullName>
    </recommendedName>
</protein>
<dbReference type="Pfam" id="PF19956">
    <property type="entry name" value="EAD2"/>
    <property type="match status" value="1"/>
</dbReference>
<evidence type="ECO:0000313" key="3">
    <source>
        <dbReference type="EMBL" id="REE96756.1"/>
    </source>
</evidence>
<dbReference type="AlphaFoldDB" id="A0A3D9SLE8"/>
<organism evidence="3 4">
    <name type="scientific">Thermomonospora umbrina</name>
    <dbReference type="NCBI Taxonomy" id="111806"/>
    <lineage>
        <taxon>Bacteria</taxon>
        <taxon>Bacillati</taxon>
        <taxon>Actinomycetota</taxon>
        <taxon>Actinomycetes</taxon>
        <taxon>Streptosporangiales</taxon>
        <taxon>Thermomonosporaceae</taxon>
        <taxon>Thermomonospora</taxon>
    </lineage>
</organism>
<evidence type="ECO:0000259" key="2">
    <source>
        <dbReference type="Pfam" id="PF19956"/>
    </source>
</evidence>
<dbReference type="Gene3D" id="3.30.70.1230">
    <property type="entry name" value="Nucleotide cyclase"/>
    <property type="match status" value="1"/>
</dbReference>
<reference evidence="3 4" key="1">
    <citation type="submission" date="2018-08" db="EMBL/GenBank/DDBJ databases">
        <title>Sequencing the genomes of 1000 actinobacteria strains.</title>
        <authorList>
            <person name="Klenk H.-P."/>
        </authorList>
    </citation>
    <scope>NUCLEOTIDE SEQUENCE [LARGE SCALE GENOMIC DNA]</scope>
    <source>
        <strain evidence="3 4">DSM 43927</strain>
    </source>
</reference>
<sequence length="363" mass="39443">MRSSAFRGRDGWRPSGRCAFFVCDIVDFTDPARSDRVRGHLHQTLYAMVESAFEEAGLPPGDCYQEDRGDGAMVLTPPELDPALLVHPLADLLRGRLLDHNELSAEPARIRLRVALHVGEARSNDKGVVSTDADHVHRLLDAPAFKTALADSGAVLGVLASQRMYDTVIRDARGLIEPGEFRAIDVQVKRTRTTGWLRIRGAPSEHTVPPASDPNETVTGATRQPNAATGTRAEAADGELVQAGPLRSGMPPRAEVRMSAAGLGGRMPTVAELFEVVDRLLDIPLMQTAEGRDRVVESLSHDIRIRIARRAQPQLDGHSIVRTCAEYAHGLAEFVTLVRAYVGNTAQVLALEEAVARIGEPEQ</sequence>
<dbReference type="InterPro" id="IPR045431">
    <property type="entry name" value="EAD2"/>
</dbReference>
<evidence type="ECO:0000313" key="4">
    <source>
        <dbReference type="Proteomes" id="UP000256661"/>
    </source>
</evidence>
<keyword evidence="4" id="KW-1185">Reference proteome</keyword>
<dbReference type="InterPro" id="IPR029787">
    <property type="entry name" value="Nucleotide_cyclase"/>
</dbReference>